<sequence>MPARPEVILKINEQIIRSNETICRHIENLDAFGRGAVSQDILLNLRTFVEHTMFRIYAKNNAAEYNYDNITDAIKFVKTKGSLKFLWKFHSYLQIVASHYTLEPEDSERIMLKYYEFMLKIKEYLKLEYGLDVLSNLEMFPLNTDRNLQEYYEKIAERLNGRDLNSDINISTGERYYIYKIKPFFVTQQIYYEVTFIPATEKASKFVSIPKNFTV</sequence>
<keyword evidence="1" id="KW-0347">Helicase</keyword>
<dbReference type="eggNOG" id="COG0507">
    <property type="taxonomic scope" value="Bacteria"/>
</dbReference>
<proteinExistence type="predicted"/>
<dbReference type="GO" id="GO:0004386">
    <property type="term" value="F:helicase activity"/>
    <property type="evidence" value="ECO:0007669"/>
    <property type="project" value="UniProtKB-KW"/>
</dbReference>
<dbReference type="PaxDb" id="522772-Dacet_1483"/>
<dbReference type="InParanoid" id="D4H8A4"/>
<keyword evidence="1" id="KW-0378">Hydrolase</keyword>
<dbReference type="KEGG" id="dap:Dacet_1483"/>
<dbReference type="OrthoDB" id="9763659at2"/>
<dbReference type="AlphaFoldDB" id="D4H8A4"/>
<keyword evidence="1" id="KW-0067">ATP-binding</keyword>
<dbReference type="Proteomes" id="UP000002012">
    <property type="component" value="Chromosome"/>
</dbReference>
<organism evidence="1 2">
    <name type="scientific">Denitrovibrio acetiphilus (strain DSM 12809 / NBRC 114555 / N2460)</name>
    <dbReference type="NCBI Taxonomy" id="522772"/>
    <lineage>
        <taxon>Bacteria</taxon>
        <taxon>Pseudomonadati</taxon>
        <taxon>Deferribacterota</taxon>
        <taxon>Deferribacteres</taxon>
        <taxon>Deferribacterales</taxon>
        <taxon>Geovibrionaceae</taxon>
        <taxon>Denitrovibrio</taxon>
    </lineage>
</organism>
<dbReference type="RefSeq" id="WP_013010769.1">
    <property type="nucleotide sequence ID" value="NC_013943.1"/>
</dbReference>
<protein>
    <submittedName>
        <fullName evidence="1">Helicase, putative</fullName>
    </submittedName>
</protein>
<keyword evidence="2" id="KW-1185">Reference proteome</keyword>
<dbReference type="HOGENOM" id="CLU_073811_0_0_0"/>
<evidence type="ECO:0000313" key="2">
    <source>
        <dbReference type="Proteomes" id="UP000002012"/>
    </source>
</evidence>
<keyword evidence="1" id="KW-0547">Nucleotide-binding</keyword>
<name>D4H8A4_DENA2</name>
<evidence type="ECO:0000313" key="1">
    <source>
        <dbReference type="EMBL" id="ADD68253.1"/>
    </source>
</evidence>
<reference evidence="1 2" key="1">
    <citation type="journal article" date="2010" name="Stand. Genomic Sci.">
        <title>Complete genome sequence of Denitrovibrio acetiphilus type strain (N2460).</title>
        <authorList>
            <person name="Kiss H."/>
            <person name="Lang E."/>
            <person name="Lapidus A."/>
            <person name="Copeland A."/>
            <person name="Nolan M."/>
            <person name="Glavina Del Rio T."/>
            <person name="Chen F."/>
            <person name="Lucas S."/>
            <person name="Tice H."/>
            <person name="Cheng J.F."/>
            <person name="Han C."/>
            <person name="Goodwin L."/>
            <person name="Pitluck S."/>
            <person name="Liolios K."/>
            <person name="Pati A."/>
            <person name="Ivanova N."/>
            <person name="Mavromatis K."/>
            <person name="Chen A."/>
            <person name="Palaniappan K."/>
            <person name="Land M."/>
            <person name="Hauser L."/>
            <person name="Chang Y.J."/>
            <person name="Jeffries C.D."/>
            <person name="Detter J.C."/>
            <person name="Brettin T."/>
            <person name="Spring S."/>
            <person name="Rohde M."/>
            <person name="Goker M."/>
            <person name="Woyke T."/>
            <person name="Bristow J."/>
            <person name="Eisen J.A."/>
            <person name="Markowitz V."/>
            <person name="Hugenholtz P."/>
            <person name="Kyrpides N.C."/>
            <person name="Klenk H.P."/>
        </authorList>
    </citation>
    <scope>NUCLEOTIDE SEQUENCE [LARGE SCALE GENOMIC DNA]</scope>
    <source>
        <strain evidence="2">DSM 12809 / NBRC 114555 / N2460</strain>
    </source>
</reference>
<accession>D4H8A4</accession>
<dbReference type="STRING" id="522772.Dacet_1483"/>
<gene>
    <name evidence="1" type="ordered locus">Dacet_1483</name>
</gene>
<dbReference type="EMBL" id="CP001968">
    <property type="protein sequence ID" value="ADD68253.1"/>
    <property type="molecule type" value="Genomic_DNA"/>
</dbReference>